<evidence type="ECO:0000313" key="6">
    <source>
        <dbReference type="EMBL" id="KAJ4365087.1"/>
    </source>
</evidence>
<protein>
    <recommendedName>
        <fullName evidence="5">FAD-binding PCMH-type domain-containing protein</fullName>
    </recommendedName>
</protein>
<dbReference type="Gene3D" id="3.30.43.10">
    <property type="entry name" value="Uridine Diphospho-n-acetylenolpyruvylglucosamine Reductase, domain 2"/>
    <property type="match status" value="1"/>
</dbReference>
<dbReference type="EMBL" id="JAPEUY010000016">
    <property type="protein sequence ID" value="KAJ4365087.1"/>
    <property type="molecule type" value="Genomic_DNA"/>
</dbReference>
<dbReference type="GO" id="GO:0016491">
    <property type="term" value="F:oxidoreductase activity"/>
    <property type="evidence" value="ECO:0007669"/>
    <property type="project" value="UniProtKB-KW"/>
</dbReference>
<keyword evidence="2" id="KW-0285">Flavoprotein</keyword>
<dbReference type="Gene3D" id="3.40.462.20">
    <property type="match status" value="1"/>
</dbReference>
<feature type="domain" description="FAD-binding PCMH-type" evidence="5">
    <location>
        <begin position="35"/>
        <end position="207"/>
    </location>
</feature>
<evidence type="ECO:0000313" key="7">
    <source>
        <dbReference type="Proteomes" id="UP001140560"/>
    </source>
</evidence>
<dbReference type="PANTHER" id="PTHR42973:SF54">
    <property type="entry name" value="FAD-BINDING PCMH-TYPE DOMAIN-CONTAINING PROTEIN"/>
    <property type="match status" value="1"/>
</dbReference>
<dbReference type="Proteomes" id="UP001140560">
    <property type="component" value="Unassembled WGS sequence"/>
</dbReference>
<comment type="similarity">
    <text evidence="1">Belongs to the oxygen-dependent FAD-linked oxidoreductase family.</text>
</comment>
<keyword evidence="4" id="KW-0560">Oxidoreductase</keyword>
<dbReference type="AlphaFoldDB" id="A0A9W9CJ09"/>
<evidence type="ECO:0000256" key="4">
    <source>
        <dbReference type="ARBA" id="ARBA00023002"/>
    </source>
</evidence>
<dbReference type="PANTHER" id="PTHR42973">
    <property type="entry name" value="BINDING OXIDOREDUCTASE, PUTATIVE (AFU_ORTHOLOGUE AFUA_1G17690)-RELATED"/>
    <property type="match status" value="1"/>
</dbReference>
<organism evidence="6 7">
    <name type="scientific">Neocucurbitaria cava</name>
    <dbReference type="NCBI Taxonomy" id="798079"/>
    <lineage>
        <taxon>Eukaryota</taxon>
        <taxon>Fungi</taxon>
        <taxon>Dikarya</taxon>
        <taxon>Ascomycota</taxon>
        <taxon>Pezizomycotina</taxon>
        <taxon>Dothideomycetes</taxon>
        <taxon>Pleosporomycetidae</taxon>
        <taxon>Pleosporales</taxon>
        <taxon>Pleosporineae</taxon>
        <taxon>Cucurbitariaceae</taxon>
        <taxon>Neocucurbitaria</taxon>
    </lineage>
</organism>
<dbReference type="PROSITE" id="PS51387">
    <property type="entry name" value="FAD_PCMH"/>
    <property type="match status" value="1"/>
</dbReference>
<accession>A0A9W9CJ09</accession>
<proteinExistence type="inferred from homology"/>
<evidence type="ECO:0000256" key="1">
    <source>
        <dbReference type="ARBA" id="ARBA00005466"/>
    </source>
</evidence>
<dbReference type="InterPro" id="IPR036318">
    <property type="entry name" value="FAD-bd_PCMH-like_sf"/>
</dbReference>
<dbReference type="Pfam" id="PF01565">
    <property type="entry name" value="FAD_binding_4"/>
    <property type="match status" value="1"/>
</dbReference>
<keyword evidence="7" id="KW-1185">Reference proteome</keyword>
<dbReference type="SUPFAM" id="SSF56176">
    <property type="entry name" value="FAD-binding/transporter-associated domain-like"/>
    <property type="match status" value="1"/>
</dbReference>
<dbReference type="InterPro" id="IPR006094">
    <property type="entry name" value="Oxid_FAD_bind_N"/>
</dbReference>
<dbReference type="InterPro" id="IPR016167">
    <property type="entry name" value="FAD-bd_PCMH_sub1"/>
</dbReference>
<keyword evidence="3" id="KW-0274">FAD</keyword>
<dbReference type="GO" id="GO:0071949">
    <property type="term" value="F:FAD binding"/>
    <property type="evidence" value="ECO:0007669"/>
    <property type="project" value="InterPro"/>
</dbReference>
<dbReference type="Gene3D" id="3.30.465.10">
    <property type="match status" value="1"/>
</dbReference>
<evidence type="ECO:0000256" key="3">
    <source>
        <dbReference type="ARBA" id="ARBA00022827"/>
    </source>
</evidence>
<reference evidence="6" key="1">
    <citation type="submission" date="2022-10" db="EMBL/GenBank/DDBJ databases">
        <title>Tapping the CABI collections for fungal endophytes: first genome assemblies for Collariella, Neodidymelliopsis, Ascochyta clinopodiicola, Didymella pomorum, Didymosphaeria variabile, Neocosmospora piperis and Neocucurbitaria cava.</title>
        <authorList>
            <person name="Hill R."/>
        </authorList>
    </citation>
    <scope>NUCLEOTIDE SEQUENCE</scope>
    <source>
        <strain evidence="6">IMI 356814</strain>
    </source>
</reference>
<dbReference type="InterPro" id="IPR050416">
    <property type="entry name" value="FAD-linked_Oxidoreductase"/>
</dbReference>
<comment type="caution">
    <text evidence="6">The sequence shown here is derived from an EMBL/GenBank/DDBJ whole genome shotgun (WGS) entry which is preliminary data.</text>
</comment>
<evidence type="ECO:0000256" key="2">
    <source>
        <dbReference type="ARBA" id="ARBA00022630"/>
    </source>
</evidence>
<name>A0A9W9CJ09_9PLEO</name>
<gene>
    <name evidence="6" type="ORF">N0V83_008704</name>
</gene>
<dbReference type="InterPro" id="IPR016169">
    <property type="entry name" value="FAD-bd_PCMH_sub2"/>
</dbReference>
<evidence type="ECO:0000259" key="5">
    <source>
        <dbReference type="PROSITE" id="PS51387"/>
    </source>
</evidence>
<dbReference type="OrthoDB" id="2151789at2759"/>
<dbReference type="InterPro" id="IPR016166">
    <property type="entry name" value="FAD-bd_PCMH"/>
</dbReference>
<sequence length="467" mass="49514">MITCSQLKSAFPNNYVDSSSSNYQSEVELNWSTNCELPAACFFTPTSTDMVAKGLSIVMKAGSQFAVRNGGHNPNVNFASIDGNGVLFDMSQMKSLSLSSDNAIMYAGTGNKGGDIQAMADSVGKSGVTGLNTGVGISGLTLGGGYTLFSQLNGLVADNIANFEVVLGNSSVVNANATSNADLYAALRGGGNNFGIVTRFDMRTSAIHAIWYTLFTLDPQTYTTFMSALAQVQANMEKDPKANIYMLASKNTVELALFYAEPTGAKPDAFAPMLAIPPLKVLVPPTNGTVYKLAQAMSPPEANVTRQIASVVTRPSADYYTALYKQILAQAPTNSSETDTDLVLAIKPMGSRVPSVGTAKAGGIPNALNMPAVSQTWTSILVQYQDAKDKDMMTAIQGNVHEWMTSNAEKANLLLPNLFANDAGGHQNVMASYGAESLAKLKAVSKKYDAKQVFQRLQADGFLVSKA</sequence>